<organism evidence="3 4">
    <name type="scientific">Pleodorina starrii</name>
    <dbReference type="NCBI Taxonomy" id="330485"/>
    <lineage>
        <taxon>Eukaryota</taxon>
        <taxon>Viridiplantae</taxon>
        <taxon>Chlorophyta</taxon>
        <taxon>core chlorophytes</taxon>
        <taxon>Chlorophyceae</taxon>
        <taxon>CS clade</taxon>
        <taxon>Chlamydomonadales</taxon>
        <taxon>Volvocaceae</taxon>
        <taxon>Pleodorina</taxon>
    </lineage>
</organism>
<dbReference type="EMBL" id="BRXU01000028">
    <property type="protein sequence ID" value="GLC59522.1"/>
    <property type="molecule type" value="Genomic_DNA"/>
</dbReference>
<feature type="compositionally biased region" description="Low complexity" evidence="1">
    <location>
        <begin position="519"/>
        <end position="538"/>
    </location>
</feature>
<evidence type="ECO:0000256" key="2">
    <source>
        <dbReference type="SAM" id="Phobius"/>
    </source>
</evidence>
<keyword evidence="2" id="KW-0472">Membrane</keyword>
<evidence type="ECO:0000256" key="1">
    <source>
        <dbReference type="SAM" id="MobiDB-lite"/>
    </source>
</evidence>
<feature type="compositionally biased region" description="Acidic residues" evidence="1">
    <location>
        <begin position="300"/>
        <end position="326"/>
    </location>
</feature>
<feature type="compositionally biased region" description="Low complexity" evidence="1">
    <location>
        <begin position="339"/>
        <end position="348"/>
    </location>
</feature>
<comment type="caution">
    <text evidence="3">The sequence shown here is derived from an EMBL/GenBank/DDBJ whole genome shotgun (WGS) entry which is preliminary data.</text>
</comment>
<dbReference type="AlphaFoldDB" id="A0A9W6BWH5"/>
<gene>
    <name evidence="3" type="primary">PLEST005358</name>
    <name evidence="3" type="ORF">PLESTB_001496400</name>
</gene>
<name>A0A9W6BWH5_9CHLO</name>
<feature type="region of interest" description="Disordered" evidence="1">
    <location>
        <begin position="271"/>
        <end position="371"/>
    </location>
</feature>
<feature type="transmembrane region" description="Helical" evidence="2">
    <location>
        <begin position="42"/>
        <end position="64"/>
    </location>
</feature>
<feature type="compositionally biased region" description="Low complexity" evidence="1">
    <location>
        <begin position="475"/>
        <end position="484"/>
    </location>
</feature>
<feature type="region of interest" description="Disordered" evidence="1">
    <location>
        <begin position="419"/>
        <end position="446"/>
    </location>
</feature>
<evidence type="ECO:0000313" key="4">
    <source>
        <dbReference type="Proteomes" id="UP001165080"/>
    </source>
</evidence>
<evidence type="ECO:0000313" key="3">
    <source>
        <dbReference type="EMBL" id="GLC59522.1"/>
    </source>
</evidence>
<keyword evidence="2" id="KW-1133">Transmembrane helix</keyword>
<proteinExistence type="predicted"/>
<reference evidence="3 4" key="1">
    <citation type="journal article" date="2023" name="Commun. Biol.">
        <title>Reorganization of the ancestral sex-determining regions during the evolution of trioecy in Pleodorina starrii.</title>
        <authorList>
            <person name="Takahashi K."/>
            <person name="Suzuki S."/>
            <person name="Kawai-Toyooka H."/>
            <person name="Yamamoto K."/>
            <person name="Hamaji T."/>
            <person name="Ootsuki R."/>
            <person name="Yamaguchi H."/>
            <person name="Kawachi M."/>
            <person name="Higashiyama T."/>
            <person name="Nozaki H."/>
        </authorList>
    </citation>
    <scope>NUCLEOTIDE SEQUENCE [LARGE SCALE GENOMIC DNA]</scope>
    <source>
        <strain evidence="3 4">NIES-4479</strain>
    </source>
</reference>
<feature type="compositionally biased region" description="Basic residues" evidence="1">
    <location>
        <begin position="191"/>
        <end position="211"/>
    </location>
</feature>
<dbReference type="Proteomes" id="UP001165080">
    <property type="component" value="Unassembled WGS sequence"/>
</dbReference>
<keyword evidence="2" id="KW-0812">Transmembrane</keyword>
<feature type="compositionally biased region" description="Basic and acidic residues" evidence="1">
    <location>
        <begin position="419"/>
        <end position="435"/>
    </location>
</feature>
<sequence>MRPVCTWLAEELPRVRSLSGRIEEELQGRVAHLGKVSAPLHFLSRASVALVPFGVMTVNFLGILRLMANMLQCVGMRGDSSANRALGLLGAKSAAFVTAIDSMGDVYSFAVFSTVLADLQGLGLVEAAAAMDVLDGLMLGSISVVTGAVSALGAYLSRPIVVRAAAEFLASLQTIHVLNPAMRRETERRAKGGKGARKGKGGRKSGGRRGRGKEGAEEGEEEEEELRLLLQRSERKSGLRRPGSAAGVVAASAAAAVAAAEEGCGVREGPSGAVASAGGEGSFPLEEEAQGGASSSAPDEGSDGDSDGDGDGGEEEEEDDSTEGEEQVSGAELEQGPLAAAADAAADAGVGVERGSGGAEQEPVTAAPGAGAVSAAKLSRAEKKTQALASRQAAREAKAAAAAAKAAAKAEAKAAALEERQCKRQEKQQQREQRAAAKAAAKARGPALELAVQGGGAGGMAQRAAAIGVGGGDGAAAAPGAAAAKEPWWRRRKASTATAREGGDGAPQEGVTREGAVGAAGERSSDSGSGSSSGTADGAAGGGEQNDKALRKRLEASLSRKARLGLDEETCRGLMDFLDLPDEEKMKMGWIAGKPAEEDLLTFYARFACDAAVMKTYFPERQMLSIFINALPSSLHDKVKGHADGLPAPVDLEAVAQYAYNVYNSYQADNLLDTETFLMTTSTRAGGNNNRPPPPYCKGCDSKSTDPQDHRRSCWVGNPAQARPDWKPRSRELFAVWEKIKAAGGRQQAQRALVTRGEEAWEDFATTLVNSVVGETTGGRQQPPRVLVTRGEGAWKGGATRQ</sequence>
<feature type="region of interest" description="Disordered" evidence="1">
    <location>
        <begin position="183"/>
        <end position="225"/>
    </location>
</feature>
<keyword evidence="4" id="KW-1185">Reference proteome</keyword>
<protein>
    <submittedName>
        <fullName evidence="3">Uncharacterized protein</fullName>
    </submittedName>
</protein>
<feature type="region of interest" description="Disordered" evidence="1">
    <location>
        <begin position="775"/>
        <end position="802"/>
    </location>
</feature>
<accession>A0A9W6BWH5</accession>
<feature type="region of interest" description="Disordered" evidence="1">
    <location>
        <begin position="469"/>
        <end position="547"/>
    </location>
</feature>